<evidence type="ECO:0000259" key="2">
    <source>
        <dbReference type="Pfam" id="PF20149"/>
    </source>
</evidence>
<gene>
    <name evidence="3" type="ORF">R3P38DRAFT_3184678</name>
</gene>
<proteinExistence type="predicted"/>
<accession>A0AAW0CBH5</accession>
<feature type="compositionally biased region" description="Polar residues" evidence="1">
    <location>
        <begin position="34"/>
        <end position="58"/>
    </location>
</feature>
<dbReference type="Pfam" id="PF20149">
    <property type="entry name" value="DUF6532"/>
    <property type="match status" value="1"/>
</dbReference>
<evidence type="ECO:0000313" key="3">
    <source>
        <dbReference type="EMBL" id="KAK7035125.1"/>
    </source>
</evidence>
<keyword evidence="4" id="KW-1185">Reference proteome</keyword>
<reference evidence="3 4" key="1">
    <citation type="journal article" date="2024" name="J Genomics">
        <title>Draft genome sequencing and assembly of Favolaschia claudopus CIRM-BRFM 2984 isolated from oak limbs.</title>
        <authorList>
            <person name="Navarro D."/>
            <person name="Drula E."/>
            <person name="Chaduli D."/>
            <person name="Cazenave R."/>
            <person name="Ahrendt S."/>
            <person name="Wang J."/>
            <person name="Lipzen A."/>
            <person name="Daum C."/>
            <person name="Barry K."/>
            <person name="Grigoriev I.V."/>
            <person name="Favel A."/>
            <person name="Rosso M.N."/>
            <person name="Martin F."/>
        </authorList>
    </citation>
    <scope>NUCLEOTIDE SEQUENCE [LARGE SCALE GENOMIC DNA]</scope>
    <source>
        <strain evidence="3 4">CIRM-BRFM 2984</strain>
    </source>
</reference>
<feature type="region of interest" description="Disordered" evidence="1">
    <location>
        <begin position="485"/>
        <end position="516"/>
    </location>
</feature>
<sequence length="516" mass="56379">MAETRRVLSDSDDSDSPSPTSKPPRQEGDVLPTRTCTSATRNPSQKQAEINKENQVSEVASLRRQLKKAEKALRNSGQHKAVAAADGPESEEQSEDEGAFQSSIKPLGPLPLRSPQRPATTIRRKAAPGTALPPKVSNRTFLTAPEQPHNDNSSPPPSPHSLLHHNGMEPDDEDDLFDNSQKGNQVPPPSLHRRQSAPPVTGTSSPAIGSVRSASPPPGPVEPVKGGKPKASDYEANVAAIINRAAHEYELKILIKNYNPDVVQQTSWAKETYRTAGRIAGQRYRLTERIAKILTSRGSHARGMVISAARGLFANNYGFKTGTTSSSAIKFNQKLAAKLVEKSAFHYKDPDSPLLNFAENKIFSAMRKQSIFKNKRSIGIVYKSQFNPYPNELLALEFCALEHCANEWKTGVYVQTGFDETSIAEMYPKHLASIEQWNAMEPEVVKNIRTKFFKRASNGLIVSSVAVDKTSQIDADQEMALRAALAGRSGLTDSEDEGEDGEQEESSNANGEEDGQ</sequence>
<organism evidence="3 4">
    <name type="scientific">Favolaschia claudopus</name>
    <dbReference type="NCBI Taxonomy" id="2862362"/>
    <lineage>
        <taxon>Eukaryota</taxon>
        <taxon>Fungi</taxon>
        <taxon>Dikarya</taxon>
        <taxon>Basidiomycota</taxon>
        <taxon>Agaricomycotina</taxon>
        <taxon>Agaricomycetes</taxon>
        <taxon>Agaricomycetidae</taxon>
        <taxon>Agaricales</taxon>
        <taxon>Marasmiineae</taxon>
        <taxon>Mycenaceae</taxon>
        <taxon>Favolaschia</taxon>
    </lineage>
</organism>
<evidence type="ECO:0000256" key="1">
    <source>
        <dbReference type="SAM" id="MobiDB-lite"/>
    </source>
</evidence>
<feature type="region of interest" description="Disordered" evidence="1">
    <location>
        <begin position="1"/>
        <end position="231"/>
    </location>
</feature>
<feature type="compositionally biased region" description="Acidic residues" evidence="1">
    <location>
        <begin position="493"/>
        <end position="516"/>
    </location>
</feature>
<comment type="caution">
    <text evidence="3">The sequence shown here is derived from an EMBL/GenBank/DDBJ whole genome shotgun (WGS) entry which is preliminary data.</text>
</comment>
<dbReference type="AlphaFoldDB" id="A0AAW0CBH5"/>
<feature type="compositionally biased region" description="Acidic residues" evidence="1">
    <location>
        <begin position="88"/>
        <end position="98"/>
    </location>
</feature>
<name>A0AAW0CBH5_9AGAR</name>
<evidence type="ECO:0000313" key="4">
    <source>
        <dbReference type="Proteomes" id="UP001362999"/>
    </source>
</evidence>
<protein>
    <recommendedName>
        <fullName evidence="2">DUF6532 domain-containing protein</fullName>
    </recommendedName>
</protein>
<feature type="domain" description="DUF6532" evidence="2">
    <location>
        <begin position="244"/>
        <end position="437"/>
    </location>
</feature>
<dbReference type="Proteomes" id="UP001362999">
    <property type="component" value="Unassembled WGS sequence"/>
</dbReference>
<dbReference type="EMBL" id="JAWWNJ010000020">
    <property type="protein sequence ID" value="KAK7035125.1"/>
    <property type="molecule type" value="Genomic_DNA"/>
</dbReference>
<dbReference type="InterPro" id="IPR045341">
    <property type="entry name" value="DUF6532"/>
</dbReference>